<proteinExistence type="predicted"/>
<reference evidence="2" key="1">
    <citation type="submission" date="2020-04" db="EMBL/GenBank/DDBJ databases">
        <authorList>
            <person name="Chiriac C."/>
            <person name="Salcher M."/>
            <person name="Ghai R."/>
            <person name="Kavagutti S V."/>
        </authorList>
    </citation>
    <scope>NUCLEOTIDE SEQUENCE</scope>
</reference>
<organism evidence="2">
    <name type="scientific">uncultured Caudovirales phage</name>
    <dbReference type="NCBI Taxonomy" id="2100421"/>
    <lineage>
        <taxon>Viruses</taxon>
        <taxon>Duplodnaviria</taxon>
        <taxon>Heunggongvirae</taxon>
        <taxon>Uroviricota</taxon>
        <taxon>Caudoviricetes</taxon>
        <taxon>Peduoviridae</taxon>
        <taxon>Maltschvirus</taxon>
        <taxon>Maltschvirus maltsch</taxon>
    </lineage>
</organism>
<gene>
    <name evidence="2" type="ORF">UFOVP75_22</name>
</gene>
<keyword evidence="1" id="KW-1133">Transmembrane helix</keyword>
<evidence type="ECO:0000256" key="1">
    <source>
        <dbReference type="SAM" id="Phobius"/>
    </source>
</evidence>
<keyword evidence="1" id="KW-0812">Transmembrane</keyword>
<keyword evidence="1" id="KW-0472">Membrane</keyword>
<evidence type="ECO:0000313" key="2">
    <source>
        <dbReference type="EMBL" id="CAB4126668.1"/>
    </source>
</evidence>
<dbReference type="EMBL" id="LR796209">
    <property type="protein sequence ID" value="CAB4126668.1"/>
    <property type="molecule type" value="Genomic_DNA"/>
</dbReference>
<accession>A0A6J5KVX8</accession>
<name>A0A6J5KVX8_9CAUD</name>
<sequence>MIKAYFHADSFNFTMHTALAVAFVAIVAIVGR</sequence>
<protein>
    <submittedName>
        <fullName evidence="2">Uncharacterized protein</fullName>
    </submittedName>
</protein>
<feature type="transmembrane region" description="Helical" evidence="1">
    <location>
        <begin position="13"/>
        <end position="31"/>
    </location>
</feature>